<keyword evidence="1" id="KW-0472">Membrane</keyword>
<dbReference type="AlphaFoldDB" id="A0A168RBE7"/>
<geneLocation type="mitochondrion" evidence="2"/>
<dbReference type="EMBL" id="KU666552">
    <property type="protein sequence ID" value="ANC62733.1"/>
    <property type="molecule type" value="Genomic_DNA"/>
</dbReference>
<gene>
    <name evidence="2" type="primary">orf392</name>
</gene>
<keyword evidence="2" id="KW-0496">Mitochondrion</keyword>
<evidence type="ECO:0000313" key="2">
    <source>
        <dbReference type="EMBL" id="ANC62733.1"/>
    </source>
</evidence>
<protein>
    <submittedName>
        <fullName evidence="2">Uncharacterized protein</fullName>
    </submittedName>
</protein>
<name>A0A168RBE7_9HYPO</name>
<evidence type="ECO:0000256" key="1">
    <source>
        <dbReference type="SAM" id="Phobius"/>
    </source>
</evidence>
<reference evidence="2" key="1">
    <citation type="submission" date="2016-02" db="EMBL/GenBank/DDBJ databases">
        <authorList>
            <person name="Wen L."/>
            <person name="He K."/>
            <person name="Yang H."/>
        </authorList>
    </citation>
    <scope>NUCLEOTIDE SEQUENCE</scope>
</reference>
<dbReference type="RefSeq" id="YP_009254048.1">
    <property type="nucleotide sequence ID" value="NC_030206.1"/>
</dbReference>
<sequence>MHCLISLLIIAVIIINKWNSWNFNTSLINNILFFKNILINFFLNSFKFNLIKLGLTIIRNIFNKSIIIYMFNDNISSYLNFFMVNLKRSETNFYLQAEPRTKKIAFALDLLIDKIYDDVKNINSWIFFIIGCYIYFFLGDYNIISIYFYKFSFLIGTLIEIIIINKKFLDYSEFKHNFPLMYNIIKCFLLGLLFFNLCLLVVIGQKIWIITINYLKNFVVLGNQKLKINIIEKLKDWKLSLEYKRFKGHQNPKGPQNSKISFFFNKKKSKENKRIALELKEKILKVQSNLNDNNLEVKPIQTSFNQKRNWKETIDIKEVPNFSVSDQLKNAQYEFKAYNNQDKKFKTIVIDIGKGKENFYPNESRTLFNEYISVIKILKDNLKSVEKNLKKK</sequence>
<dbReference type="GeneID" id="27910851"/>
<feature type="transmembrane region" description="Helical" evidence="1">
    <location>
        <begin position="184"/>
        <end position="208"/>
    </location>
</feature>
<organism evidence="2">
    <name type="scientific">Hypomyces aurantius</name>
    <dbReference type="NCBI Taxonomy" id="29852"/>
    <lineage>
        <taxon>Eukaryota</taxon>
        <taxon>Fungi</taxon>
        <taxon>Dikarya</taxon>
        <taxon>Ascomycota</taxon>
        <taxon>Pezizomycotina</taxon>
        <taxon>Sordariomycetes</taxon>
        <taxon>Hypocreomycetidae</taxon>
        <taxon>Hypocreales</taxon>
        <taxon>Hypocreaceae</taxon>
        <taxon>Hypomyces</taxon>
    </lineage>
</organism>
<proteinExistence type="predicted"/>
<accession>A0A168RBE7</accession>
<feature type="transmembrane region" description="Helical" evidence="1">
    <location>
        <begin position="122"/>
        <end position="138"/>
    </location>
</feature>
<keyword evidence="1" id="KW-1133">Transmembrane helix</keyword>
<keyword evidence="1" id="KW-0812">Transmembrane</keyword>
<feature type="transmembrane region" description="Helical" evidence="1">
    <location>
        <begin position="144"/>
        <end position="163"/>
    </location>
</feature>
<feature type="transmembrane region" description="Helical" evidence="1">
    <location>
        <begin position="27"/>
        <end position="43"/>
    </location>
</feature>